<organism evidence="10 11">
    <name type="scientific">Cephalotrichum gorgonifer</name>
    <dbReference type="NCBI Taxonomy" id="2041049"/>
    <lineage>
        <taxon>Eukaryota</taxon>
        <taxon>Fungi</taxon>
        <taxon>Dikarya</taxon>
        <taxon>Ascomycota</taxon>
        <taxon>Pezizomycotina</taxon>
        <taxon>Sordariomycetes</taxon>
        <taxon>Hypocreomycetidae</taxon>
        <taxon>Microascales</taxon>
        <taxon>Microascaceae</taxon>
        <taxon>Cephalotrichum</taxon>
    </lineage>
</organism>
<dbReference type="InterPro" id="IPR005828">
    <property type="entry name" value="MFS_sugar_transport-like"/>
</dbReference>
<feature type="compositionally biased region" description="Acidic residues" evidence="7">
    <location>
        <begin position="269"/>
        <end position="279"/>
    </location>
</feature>
<keyword evidence="6 8" id="KW-0472">Membrane</keyword>
<evidence type="ECO:0000256" key="3">
    <source>
        <dbReference type="ARBA" id="ARBA00022448"/>
    </source>
</evidence>
<dbReference type="PANTHER" id="PTHR23503:SF8">
    <property type="entry name" value="FACILITATED GLUCOSE TRANSPORTER PROTEIN 1"/>
    <property type="match status" value="1"/>
</dbReference>
<feature type="transmembrane region" description="Helical" evidence="8">
    <location>
        <begin position="116"/>
        <end position="136"/>
    </location>
</feature>
<evidence type="ECO:0000313" key="10">
    <source>
        <dbReference type="EMBL" id="SPO06703.1"/>
    </source>
</evidence>
<dbReference type="EMBL" id="ONZQ02000016">
    <property type="protein sequence ID" value="SPO06703.1"/>
    <property type="molecule type" value="Genomic_DNA"/>
</dbReference>
<feature type="region of interest" description="Disordered" evidence="7">
    <location>
        <begin position="259"/>
        <end position="304"/>
    </location>
</feature>
<dbReference type="InterPro" id="IPR005829">
    <property type="entry name" value="Sugar_transporter_CS"/>
</dbReference>
<dbReference type="Pfam" id="PF00083">
    <property type="entry name" value="Sugar_tr"/>
    <property type="match status" value="1"/>
</dbReference>
<dbReference type="PANTHER" id="PTHR23503">
    <property type="entry name" value="SOLUTE CARRIER FAMILY 2"/>
    <property type="match status" value="1"/>
</dbReference>
<evidence type="ECO:0000256" key="7">
    <source>
        <dbReference type="SAM" id="MobiDB-lite"/>
    </source>
</evidence>
<dbReference type="InterPro" id="IPR003663">
    <property type="entry name" value="Sugar/inositol_transpt"/>
</dbReference>
<feature type="transmembrane region" description="Helical" evidence="8">
    <location>
        <begin position="414"/>
        <end position="440"/>
    </location>
</feature>
<comment type="similarity">
    <text evidence="2">Belongs to the major facilitator superfamily. Sugar transporter (TC 2.A.1.1) family.</text>
</comment>
<feature type="transmembrane region" description="Helical" evidence="8">
    <location>
        <begin position="387"/>
        <end position="408"/>
    </location>
</feature>
<dbReference type="GO" id="GO:0016020">
    <property type="term" value="C:membrane"/>
    <property type="evidence" value="ECO:0007669"/>
    <property type="project" value="UniProtKB-SubCell"/>
</dbReference>
<dbReference type="InterPro" id="IPR045263">
    <property type="entry name" value="GLUT"/>
</dbReference>
<keyword evidence="11" id="KW-1185">Reference proteome</keyword>
<evidence type="ECO:0000256" key="8">
    <source>
        <dbReference type="SAM" id="Phobius"/>
    </source>
</evidence>
<comment type="caution">
    <text evidence="10">The sequence shown here is derived from an EMBL/GenBank/DDBJ whole genome shotgun (WGS) entry which is preliminary data.</text>
</comment>
<evidence type="ECO:0000256" key="5">
    <source>
        <dbReference type="ARBA" id="ARBA00022989"/>
    </source>
</evidence>
<feature type="transmembrane region" description="Helical" evidence="8">
    <location>
        <begin position="352"/>
        <end position="375"/>
    </location>
</feature>
<evidence type="ECO:0000256" key="2">
    <source>
        <dbReference type="ARBA" id="ARBA00010992"/>
    </source>
</evidence>
<evidence type="ECO:0000259" key="9">
    <source>
        <dbReference type="PROSITE" id="PS50850"/>
    </source>
</evidence>
<proteinExistence type="inferred from homology"/>
<evidence type="ECO:0000256" key="4">
    <source>
        <dbReference type="ARBA" id="ARBA00022692"/>
    </source>
</evidence>
<feature type="transmembrane region" description="Helical" evidence="8">
    <location>
        <begin position="81"/>
        <end position="104"/>
    </location>
</feature>
<feature type="transmembrane region" description="Helical" evidence="8">
    <location>
        <begin position="199"/>
        <end position="220"/>
    </location>
</feature>
<dbReference type="PRINTS" id="PR00171">
    <property type="entry name" value="SUGRTRNSPORT"/>
</dbReference>
<feature type="transmembrane region" description="Helical" evidence="8">
    <location>
        <begin position="12"/>
        <end position="32"/>
    </location>
</feature>
<dbReference type="PROSITE" id="PS50850">
    <property type="entry name" value="MFS"/>
    <property type="match status" value="1"/>
</dbReference>
<dbReference type="InterPro" id="IPR020846">
    <property type="entry name" value="MFS_dom"/>
</dbReference>
<evidence type="ECO:0000256" key="1">
    <source>
        <dbReference type="ARBA" id="ARBA00004141"/>
    </source>
</evidence>
<protein>
    <submittedName>
        <fullName evidence="10">Related to glucose transporter-3</fullName>
    </submittedName>
</protein>
<dbReference type="Proteomes" id="UP001187682">
    <property type="component" value="Unassembled WGS sequence"/>
</dbReference>
<gene>
    <name evidence="10" type="ORF">DNG_09397</name>
</gene>
<dbReference type="SUPFAM" id="SSF103473">
    <property type="entry name" value="MFS general substrate transporter"/>
    <property type="match status" value="1"/>
</dbReference>
<evidence type="ECO:0000256" key="6">
    <source>
        <dbReference type="ARBA" id="ARBA00023136"/>
    </source>
</evidence>
<dbReference type="AlphaFoldDB" id="A0AAE8SZD6"/>
<sequence length="525" mass="56204">MSTSLADRVRDVSFYLVLVVFIATLGPLQFGYHLAELNAPEDVITCRTSKLNRVRSLFFFSRQPGDEHPSWLSRCIPMTEIAFATVSSIFTLGGLIGALSAGPVSSKRGRLVAMRLTALCYLTGSVTETLASGIVAMAAGRLITGLGAGASTVIVPLYISEVAPPAERGFFGAMTQVSINVGILATQTFGYLLSSEYMWRWVFFIGLALSAAQGVGLLVVPESPAWLAAHGKGAVARRTLQRIRGRHFDISAEAASWDKDNDGEAAAGGEDDDAAEEEESRLLGQPTTEPVAASTGPANPPRRQRTHLGFFEVVRDPRCRPAIVACVGIMVAQQLCGINSIVMYSVSLLADLLPFSSAILTIAVSFVNLAMTLACSPLPDRIGRKRCLLISIVGQGTSAFVLALSIVLEAKVLSAVAVVFFVAFFAVGLGPVPFIMASELVGQEAVGATQSWCLASNYTATFIVVQFFPLVNKWLNEWLGGAGGWVYFVFAGFAACSAVFVSWKVPETLGRKDVDEVWGRTRRID</sequence>
<feature type="transmembrane region" description="Helical" evidence="8">
    <location>
        <begin position="484"/>
        <end position="503"/>
    </location>
</feature>
<feature type="transmembrane region" description="Helical" evidence="8">
    <location>
        <begin position="452"/>
        <end position="472"/>
    </location>
</feature>
<dbReference type="InterPro" id="IPR036259">
    <property type="entry name" value="MFS_trans_sf"/>
</dbReference>
<feature type="transmembrane region" description="Helical" evidence="8">
    <location>
        <begin position="322"/>
        <end position="346"/>
    </location>
</feature>
<keyword evidence="4 8" id="KW-0812">Transmembrane</keyword>
<feature type="transmembrane region" description="Helical" evidence="8">
    <location>
        <begin position="142"/>
        <end position="159"/>
    </location>
</feature>
<keyword evidence="5 8" id="KW-1133">Transmembrane helix</keyword>
<dbReference type="GO" id="GO:0015149">
    <property type="term" value="F:hexose transmembrane transporter activity"/>
    <property type="evidence" value="ECO:0007669"/>
    <property type="project" value="TreeGrafter"/>
</dbReference>
<feature type="domain" description="Major facilitator superfamily (MFS) profile" evidence="9">
    <location>
        <begin position="19"/>
        <end position="509"/>
    </location>
</feature>
<name>A0AAE8SZD6_9PEZI</name>
<comment type="subcellular location">
    <subcellularLocation>
        <location evidence="1">Membrane</location>
        <topology evidence="1">Multi-pass membrane protein</topology>
    </subcellularLocation>
</comment>
<keyword evidence="3" id="KW-0813">Transport</keyword>
<dbReference type="PROSITE" id="PS00217">
    <property type="entry name" value="SUGAR_TRANSPORT_2"/>
    <property type="match status" value="1"/>
</dbReference>
<evidence type="ECO:0000313" key="11">
    <source>
        <dbReference type="Proteomes" id="UP001187682"/>
    </source>
</evidence>
<reference evidence="10" key="1">
    <citation type="submission" date="2018-03" db="EMBL/GenBank/DDBJ databases">
        <authorList>
            <person name="Guldener U."/>
        </authorList>
    </citation>
    <scope>NUCLEOTIDE SEQUENCE</scope>
</reference>
<keyword evidence="10" id="KW-0762">Sugar transport</keyword>
<dbReference type="Gene3D" id="1.20.1250.20">
    <property type="entry name" value="MFS general substrate transporter like domains"/>
    <property type="match status" value="1"/>
</dbReference>
<feature type="transmembrane region" description="Helical" evidence="8">
    <location>
        <begin position="171"/>
        <end position="193"/>
    </location>
</feature>
<accession>A0AAE8SZD6</accession>